<dbReference type="AlphaFoldDB" id="A0A9W9FF04"/>
<reference evidence="4" key="1">
    <citation type="submission" date="2022-11" db="EMBL/GenBank/DDBJ databases">
        <authorList>
            <person name="Petersen C."/>
        </authorList>
    </citation>
    <scope>NUCLEOTIDE SEQUENCE</scope>
    <source>
        <strain evidence="4">IBT 30761</strain>
    </source>
</reference>
<dbReference type="GeneID" id="81357435"/>
<reference evidence="4" key="2">
    <citation type="journal article" date="2023" name="IMA Fungus">
        <title>Comparative genomic study of the Penicillium genus elucidates a diverse pangenome and 15 lateral gene transfer events.</title>
        <authorList>
            <person name="Petersen C."/>
            <person name="Sorensen T."/>
            <person name="Nielsen M.R."/>
            <person name="Sondergaard T.E."/>
            <person name="Sorensen J.L."/>
            <person name="Fitzpatrick D.A."/>
            <person name="Frisvad J.C."/>
            <person name="Nielsen K.L."/>
        </authorList>
    </citation>
    <scope>NUCLEOTIDE SEQUENCE</scope>
    <source>
        <strain evidence="4">IBT 30761</strain>
    </source>
</reference>
<dbReference type="PANTHER" id="PTHR33119:SF1">
    <property type="entry name" value="FE2OG DIOXYGENASE DOMAIN-CONTAINING PROTEIN"/>
    <property type="match status" value="1"/>
</dbReference>
<dbReference type="InterPro" id="IPR025340">
    <property type="entry name" value="DUF4246"/>
</dbReference>
<evidence type="ECO:0000313" key="4">
    <source>
        <dbReference type="EMBL" id="KAJ5098961.1"/>
    </source>
</evidence>
<feature type="domain" description="DUF4246" evidence="2">
    <location>
        <begin position="126"/>
        <end position="558"/>
    </location>
</feature>
<evidence type="ECO:0000313" key="5">
    <source>
        <dbReference type="Proteomes" id="UP001149074"/>
    </source>
</evidence>
<evidence type="ECO:0000259" key="2">
    <source>
        <dbReference type="Pfam" id="PF14033"/>
    </source>
</evidence>
<feature type="compositionally biased region" description="Basic and acidic residues" evidence="1">
    <location>
        <begin position="567"/>
        <end position="579"/>
    </location>
</feature>
<dbReference type="InterPro" id="IPR049207">
    <property type="entry name" value="DUF4246_N"/>
</dbReference>
<feature type="compositionally biased region" description="Basic and acidic residues" evidence="1">
    <location>
        <begin position="607"/>
        <end position="617"/>
    </location>
</feature>
<feature type="region of interest" description="Disordered" evidence="1">
    <location>
        <begin position="1"/>
        <end position="23"/>
    </location>
</feature>
<feature type="compositionally biased region" description="Basic and acidic residues" evidence="1">
    <location>
        <begin position="551"/>
        <end position="560"/>
    </location>
</feature>
<dbReference type="EMBL" id="JAPQKI010000005">
    <property type="protein sequence ID" value="KAJ5098961.1"/>
    <property type="molecule type" value="Genomic_DNA"/>
</dbReference>
<feature type="region of interest" description="Disordered" evidence="1">
    <location>
        <begin position="547"/>
        <end position="594"/>
    </location>
</feature>
<proteinExistence type="predicted"/>
<feature type="domain" description="DUF4246" evidence="3">
    <location>
        <begin position="12"/>
        <end position="115"/>
    </location>
</feature>
<dbReference type="OrthoDB" id="415532at2759"/>
<feature type="region of interest" description="Disordered" evidence="1">
    <location>
        <begin position="607"/>
        <end position="626"/>
    </location>
</feature>
<keyword evidence="5" id="KW-1185">Reference proteome</keyword>
<protein>
    <submittedName>
        <fullName evidence="4">Uncharacterized protein</fullName>
    </submittedName>
</protein>
<name>A0A9W9FF04_9EURO</name>
<dbReference type="Proteomes" id="UP001149074">
    <property type="component" value="Unassembled WGS sequence"/>
</dbReference>
<dbReference type="RefSeq" id="XP_056474615.1">
    <property type="nucleotide sequence ID" value="XM_056618456.1"/>
</dbReference>
<dbReference type="InterPro" id="IPR049192">
    <property type="entry name" value="DUF4246_C"/>
</dbReference>
<accession>A0A9W9FF04</accession>
<sequence>MAPVREWSQTQMPGFNVPLNAHPDPNVTELRSSWFPEDGEESLDDMMKKLTTSTATMMRGFVNALDPNDLGNGSLDNLLVKREITMMQVMNAITDKPEWERKVFDEAITGKWREEVAQSGQDVTPKMMDWIIEELQWKTSFLEKDGYVEVFDHGVIKSDTAITTDLQDALKEAVKPLEDVPEDQKDYHPGSDDKVLDLVHPSLFSVLYGKTRVLPDKILGLEDCLDHIGEGEVLPTPPDRESKVISGPYKMDISVLPVLSTKFQWMPCDIELTDDGECRILSYINNAHPVKHRTLYQAVERIIARTVPLWEKSLTEKPYHSERIPYEEVEWEEGYEDGPEYDEDGDEEEYEKLREEFDATRKVKLPEPGEFKITETGSHEPAAYPINFRKDFAHRKLQVIVKLANIELTPEKPEYEGGSWHIEGQLNERIAASAIYYYDSENITTSSLAFRHRGMADMIDLSYEQDQHQFMYQVYGYPDDWSNMVTCLTTQDLGSVVSKEGRIITFPNTLQHCVSPFSLEDRSKPGHRKILALFLVDPHRRVISSANVPPQRDDWIRTKDASVGSETSDRPAKRQKTTEEADTPGHSAMSIEEAKAHRLELMKERGLTAEKQNKEFQEGSFSLCEH</sequence>
<comment type="caution">
    <text evidence="4">The sequence shown here is derived from an EMBL/GenBank/DDBJ whole genome shotgun (WGS) entry which is preliminary data.</text>
</comment>
<evidence type="ECO:0000259" key="3">
    <source>
        <dbReference type="Pfam" id="PF21666"/>
    </source>
</evidence>
<gene>
    <name evidence="4" type="ORF">N7532_005962</name>
</gene>
<evidence type="ECO:0000256" key="1">
    <source>
        <dbReference type="SAM" id="MobiDB-lite"/>
    </source>
</evidence>
<dbReference type="Pfam" id="PF21666">
    <property type="entry name" value="DUF4246_N"/>
    <property type="match status" value="1"/>
</dbReference>
<dbReference type="PANTHER" id="PTHR33119">
    <property type="entry name" value="IFI3P"/>
    <property type="match status" value="1"/>
</dbReference>
<dbReference type="Pfam" id="PF14033">
    <property type="entry name" value="DUF4246"/>
    <property type="match status" value="1"/>
</dbReference>
<organism evidence="4 5">
    <name type="scientific">Penicillium argentinense</name>
    <dbReference type="NCBI Taxonomy" id="1131581"/>
    <lineage>
        <taxon>Eukaryota</taxon>
        <taxon>Fungi</taxon>
        <taxon>Dikarya</taxon>
        <taxon>Ascomycota</taxon>
        <taxon>Pezizomycotina</taxon>
        <taxon>Eurotiomycetes</taxon>
        <taxon>Eurotiomycetidae</taxon>
        <taxon>Eurotiales</taxon>
        <taxon>Aspergillaceae</taxon>
        <taxon>Penicillium</taxon>
    </lineage>
</organism>